<dbReference type="SUPFAM" id="SSF56112">
    <property type="entry name" value="Protein kinase-like (PK-like)"/>
    <property type="match status" value="1"/>
</dbReference>
<evidence type="ECO:0000259" key="2">
    <source>
        <dbReference type="PROSITE" id="PS50011"/>
    </source>
</evidence>
<dbReference type="Gene3D" id="1.10.510.10">
    <property type="entry name" value="Transferase(Phosphotransferase) domain 1"/>
    <property type="match status" value="1"/>
</dbReference>
<dbReference type="Proteomes" id="UP000293781">
    <property type="component" value="Unassembled WGS sequence"/>
</dbReference>
<dbReference type="PROSITE" id="PS50011">
    <property type="entry name" value="PROTEIN_KINASE_DOM"/>
    <property type="match status" value="1"/>
</dbReference>
<reference evidence="3 4" key="1">
    <citation type="submission" date="2019-02" db="EMBL/GenBank/DDBJ databases">
        <title>Sequencing the genomes of 1000 actinobacteria strains.</title>
        <authorList>
            <person name="Klenk H.-P."/>
        </authorList>
    </citation>
    <scope>NUCLEOTIDE SEQUENCE [LARGE SCALE GENOMIC DNA]</scope>
    <source>
        <strain evidence="3 4">DSM 45888</strain>
    </source>
</reference>
<name>A0A4Q7UP48_9ACTN</name>
<keyword evidence="4" id="KW-1185">Reference proteome</keyword>
<dbReference type="GO" id="GO:0004672">
    <property type="term" value="F:protein kinase activity"/>
    <property type="evidence" value="ECO:0007669"/>
    <property type="project" value="InterPro"/>
</dbReference>
<proteinExistence type="predicted"/>
<evidence type="ECO:0000313" key="3">
    <source>
        <dbReference type="EMBL" id="RZT82378.1"/>
    </source>
</evidence>
<dbReference type="AlphaFoldDB" id="A0A4Q7UP48"/>
<dbReference type="InterPro" id="IPR011009">
    <property type="entry name" value="Kinase-like_dom_sf"/>
</dbReference>
<gene>
    <name evidence="3" type="ORF">EV382_5684</name>
</gene>
<organism evidence="3 4">
    <name type="scientific">Micromonospora violae</name>
    <dbReference type="NCBI Taxonomy" id="1278207"/>
    <lineage>
        <taxon>Bacteria</taxon>
        <taxon>Bacillati</taxon>
        <taxon>Actinomycetota</taxon>
        <taxon>Actinomycetes</taxon>
        <taxon>Micromonosporales</taxon>
        <taxon>Micromonosporaceae</taxon>
        <taxon>Micromonospora</taxon>
    </lineage>
</organism>
<feature type="domain" description="Protein kinase" evidence="2">
    <location>
        <begin position="1"/>
        <end position="270"/>
    </location>
</feature>
<dbReference type="RefSeq" id="WP_130406816.1">
    <property type="nucleotide sequence ID" value="NZ_SHKK01000001.1"/>
</dbReference>
<keyword evidence="3" id="KW-0418">Kinase</keyword>
<evidence type="ECO:0000313" key="4">
    <source>
        <dbReference type="Proteomes" id="UP000293781"/>
    </source>
</evidence>
<dbReference type="EMBL" id="SHKK01000001">
    <property type="protein sequence ID" value="RZT82378.1"/>
    <property type="molecule type" value="Genomic_DNA"/>
</dbReference>
<feature type="compositionally biased region" description="Basic residues" evidence="1">
    <location>
        <begin position="220"/>
        <end position="231"/>
    </location>
</feature>
<accession>A0A4Q7UP48</accession>
<sequence>MTISRLSVPPVESAFVVFDAQSSGCLSYGVEEAGRRWLVKTAVTVEGRASLTRACAMHAAVRHPAIVRPVRTIHGAAGPTLIYPWHDGSVLNHATVHGTDRSALARFQQLPLPHVEAALDAILDAHLAVSAAGLVAVDLYDGCFLYDFAAGRMRLVDLDEYRPGPFVLEADRLPGSRRYMAPEEFVRGAVIDERTTVHVLGRTLHHLLDSPEGTGDAAGHRRSARAAKRRRDTPEAWRGTAKQRRVVERATRQAPAARYPDVPALVHAWRLVTP</sequence>
<feature type="region of interest" description="Disordered" evidence="1">
    <location>
        <begin position="210"/>
        <end position="254"/>
    </location>
</feature>
<dbReference type="GO" id="GO:0005524">
    <property type="term" value="F:ATP binding"/>
    <property type="evidence" value="ECO:0007669"/>
    <property type="project" value="InterPro"/>
</dbReference>
<dbReference type="InterPro" id="IPR000719">
    <property type="entry name" value="Prot_kinase_dom"/>
</dbReference>
<evidence type="ECO:0000256" key="1">
    <source>
        <dbReference type="SAM" id="MobiDB-lite"/>
    </source>
</evidence>
<keyword evidence="3" id="KW-0808">Transferase</keyword>
<protein>
    <submittedName>
        <fullName evidence="3">Serine/threonine-protein kinase</fullName>
    </submittedName>
</protein>
<comment type="caution">
    <text evidence="3">The sequence shown here is derived from an EMBL/GenBank/DDBJ whole genome shotgun (WGS) entry which is preliminary data.</text>
</comment>
<dbReference type="OrthoDB" id="334783at2"/>